<dbReference type="AlphaFoldDB" id="A0A328B385"/>
<name>A0A328B385_9CAUL</name>
<proteinExistence type="predicted"/>
<reference evidence="2" key="1">
    <citation type="submission" date="2018-05" db="EMBL/GenBank/DDBJ databases">
        <authorList>
            <person name="Li X."/>
        </authorList>
    </citation>
    <scope>NUCLEOTIDE SEQUENCE [LARGE SCALE GENOMIC DNA]</scope>
    <source>
        <strain evidence="2">HKS-05</strain>
    </source>
</reference>
<keyword evidence="2" id="KW-1185">Reference proteome</keyword>
<protein>
    <submittedName>
        <fullName evidence="1">Uncharacterized protein</fullName>
    </submittedName>
</protein>
<gene>
    <name evidence="1" type="ORF">DJ021_06440</name>
</gene>
<sequence length="213" mass="24138">MVRSAFEGSLKSAYLLQSPATFEERHQQYRHDLFQIALLKGHTKVADLIGIMPENDHKSWRPYRDRLLSEEERAEISSRYPKAMRRALETKWGFTGLIGELSRSEDPLFSGFTGLADGYAMASHILHADIVGTAVPLDRDRRDEARRDAILLAHGVRLISDVHTCLQLRLGVGYRYIGQDPAPLIDAHQRIAALTESFGKVYEDWMGVEYPDG</sequence>
<accession>A0A328B385</accession>
<organism evidence="1 2">
    <name type="scientific">Phenylobacterium hankyongense</name>
    <dbReference type="NCBI Taxonomy" id="1813876"/>
    <lineage>
        <taxon>Bacteria</taxon>
        <taxon>Pseudomonadati</taxon>
        <taxon>Pseudomonadota</taxon>
        <taxon>Alphaproteobacteria</taxon>
        <taxon>Caulobacterales</taxon>
        <taxon>Caulobacteraceae</taxon>
        <taxon>Phenylobacterium</taxon>
    </lineage>
</organism>
<dbReference type="Proteomes" id="UP000249842">
    <property type="component" value="Unassembled WGS sequence"/>
</dbReference>
<evidence type="ECO:0000313" key="1">
    <source>
        <dbReference type="EMBL" id="RAK59468.1"/>
    </source>
</evidence>
<dbReference type="EMBL" id="QFYP01000001">
    <property type="protein sequence ID" value="RAK59468.1"/>
    <property type="molecule type" value="Genomic_DNA"/>
</dbReference>
<comment type="caution">
    <text evidence="1">The sequence shown here is derived from an EMBL/GenBank/DDBJ whole genome shotgun (WGS) entry which is preliminary data.</text>
</comment>
<evidence type="ECO:0000313" key="2">
    <source>
        <dbReference type="Proteomes" id="UP000249842"/>
    </source>
</evidence>